<dbReference type="HOGENOM" id="CLU_2559701_0_0_1"/>
<evidence type="ECO:0000313" key="3">
    <source>
        <dbReference type="Proteomes" id="UP000008063"/>
    </source>
</evidence>
<accession>F8Q9F0</accession>
<protein>
    <submittedName>
        <fullName evidence="2">Uncharacterized protein</fullName>
    </submittedName>
</protein>
<sequence length="82" mass="9707">MFNGSEDVDMQRKWFIVSLTNKYSYFYGIACLVKTSFILYPVLLRPHQARKRKLKVPHPPRSTTLSTSKHYLLVFHLRLSHV</sequence>
<proteinExistence type="predicted"/>
<feature type="transmembrane region" description="Helical" evidence="1">
    <location>
        <begin position="25"/>
        <end position="44"/>
    </location>
</feature>
<keyword evidence="1" id="KW-0812">Transmembrane</keyword>
<evidence type="ECO:0000256" key="1">
    <source>
        <dbReference type="SAM" id="Phobius"/>
    </source>
</evidence>
<dbReference type="InParanoid" id="F8Q9F0"/>
<dbReference type="AlphaFoldDB" id="F8Q9F0"/>
<organism evidence="3">
    <name type="scientific">Serpula lacrymans var. lacrymans (strain S7.3)</name>
    <name type="common">Dry rot fungus</name>
    <dbReference type="NCBI Taxonomy" id="936435"/>
    <lineage>
        <taxon>Eukaryota</taxon>
        <taxon>Fungi</taxon>
        <taxon>Dikarya</taxon>
        <taxon>Basidiomycota</taxon>
        <taxon>Agaricomycotina</taxon>
        <taxon>Agaricomycetes</taxon>
        <taxon>Agaricomycetidae</taxon>
        <taxon>Boletales</taxon>
        <taxon>Coniophorineae</taxon>
        <taxon>Serpulaceae</taxon>
        <taxon>Serpula</taxon>
    </lineage>
</organism>
<name>F8Q9F0_SERL3</name>
<gene>
    <name evidence="2" type="ORF">SERLA73DRAFT_171037</name>
</gene>
<dbReference type="Proteomes" id="UP000008063">
    <property type="component" value="Unassembled WGS sequence"/>
</dbReference>
<keyword evidence="1" id="KW-1133">Transmembrane helix</keyword>
<reference evidence="3" key="1">
    <citation type="journal article" date="2011" name="Science">
        <title>The plant cell wall-decomposing machinery underlies the functional diversity of forest fungi.</title>
        <authorList>
            <person name="Eastwood D.C."/>
            <person name="Floudas D."/>
            <person name="Binder M."/>
            <person name="Majcherczyk A."/>
            <person name="Schneider P."/>
            <person name="Aerts A."/>
            <person name="Asiegbu F.O."/>
            <person name="Baker S.E."/>
            <person name="Barry K."/>
            <person name="Bendiksby M."/>
            <person name="Blumentritt M."/>
            <person name="Coutinho P.M."/>
            <person name="Cullen D."/>
            <person name="de Vries R.P."/>
            <person name="Gathman A."/>
            <person name="Goodell B."/>
            <person name="Henrissat B."/>
            <person name="Ihrmark K."/>
            <person name="Kauserud H."/>
            <person name="Kohler A."/>
            <person name="LaButti K."/>
            <person name="Lapidus A."/>
            <person name="Lavin J.L."/>
            <person name="Lee Y.-H."/>
            <person name="Lindquist E."/>
            <person name="Lilly W."/>
            <person name="Lucas S."/>
            <person name="Morin E."/>
            <person name="Murat C."/>
            <person name="Oguiza J.A."/>
            <person name="Park J."/>
            <person name="Pisabarro A.G."/>
            <person name="Riley R."/>
            <person name="Rosling A."/>
            <person name="Salamov A."/>
            <person name="Schmidt O."/>
            <person name="Schmutz J."/>
            <person name="Skrede I."/>
            <person name="Stenlid J."/>
            <person name="Wiebenga A."/>
            <person name="Xie X."/>
            <person name="Kuees U."/>
            <person name="Hibbett D.S."/>
            <person name="Hoffmeister D."/>
            <person name="Hoegberg N."/>
            <person name="Martin F."/>
            <person name="Grigoriev I.V."/>
            <person name="Watkinson S.C."/>
        </authorList>
    </citation>
    <scope>NUCLEOTIDE SEQUENCE [LARGE SCALE GENOMIC DNA]</scope>
    <source>
        <strain evidence="3">strain S7.3</strain>
    </source>
</reference>
<keyword evidence="1" id="KW-0472">Membrane</keyword>
<evidence type="ECO:0000313" key="2">
    <source>
        <dbReference type="EMBL" id="EGN95205.1"/>
    </source>
</evidence>
<dbReference type="EMBL" id="GL945486">
    <property type="protein sequence ID" value="EGN95205.1"/>
    <property type="molecule type" value="Genomic_DNA"/>
</dbReference>
<keyword evidence="3" id="KW-1185">Reference proteome</keyword>